<evidence type="ECO:0000259" key="3">
    <source>
        <dbReference type="PROSITE" id="PS50102"/>
    </source>
</evidence>
<dbReference type="GO" id="GO:0003723">
    <property type="term" value="F:RNA binding"/>
    <property type="evidence" value="ECO:0007669"/>
    <property type="project" value="UniProtKB-UniRule"/>
</dbReference>
<reference evidence="4" key="1">
    <citation type="submission" date="2020-11" db="EMBL/GenBank/DDBJ databases">
        <authorList>
            <person name="Tran Van P."/>
        </authorList>
    </citation>
    <scope>NUCLEOTIDE SEQUENCE</scope>
</reference>
<dbReference type="Pfam" id="PF00076">
    <property type="entry name" value="RRM_1"/>
    <property type="match status" value="1"/>
</dbReference>
<dbReference type="SMART" id="SM00360">
    <property type="entry name" value="RRM"/>
    <property type="match status" value="1"/>
</dbReference>
<dbReference type="PANTHER" id="PTHR11176:SF61">
    <property type="entry name" value="SRA STEM-LOOP INTERACTING RNA BINDING PROTEIN"/>
    <property type="match status" value="1"/>
</dbReference>
<dbReference type="CDD" id="cd12384">
    <property type="entry name" value="RRM_RBM24_RBM38_like"/>
    <property type="match status" value="1"/>
</dbReference>
<dbReference type="PROSITE" id="PS50102">
    <property type="entry name" value="RRM"/>
    <property type="match status" value="1"/>
</dbReference>
<sequence length="309" mass="33851">MEEEQQDLLFIRLQKGPSPFFQNQLNLSKHILVCLPTPRSSDPPPPFLVLRPGSRCYDIPGAYHAVPVYGCRQRARASASPPVAATTPVGPRKRRLSSCLDAITAVPPKTQAQQQQQQQQQQAVQHQQPDLVAAAMLVPAAGAQGQGQTSVFTKIFVGGLPYHTSDKSLREHFEAFGEIEEAVVITDRQNGKSRGYGFLSLQEQGYYLKTFISCGRCCILSHSFQPQVTMVDVVGAERACKDPNPIIDGRKANVNLAFLGAKPRGNSIYNGYFPAAPFANVAAALRPPIHFFNPAALCHQWCLLCKKGL</sequence>
<dbReference type="InterPro" id="IPR012677">
    <property type="entry name" value="Nucleotide-bd_a/b_plait_sf"/>
</dbReference>
<dbReference type="InterPro" id="IPR000504">
    <property type="entry name" value="RRM_dom"/>
</dbReference>
<dbReference type="EMBL" id="OA882060">
    <property type="protein sequence ID" value="CAD7272362.1"/>
    <property type="molecule type" value="Genomic_DNA"/>
</dbReference>
<evidence type="ECO:0000313" key="5">
    <source>
        <dbReference type="Proteomes" id="UP000678499"/>
    </source>
</evidence>
<evidence type="ECO:0000256" key="1">
    <source>
        <dbReference type="ARBA" id="ARBA00022884"/>
    </source>
</evidence>
<protein>
    <recommendedName>
        <fullName evidence="3">RRM domain-containing protein</fullName>
    </recommendedName>
</protein>
<gene>
    <name evidence="4" type="ORF">NMOB1V02_LOCUS304</name>
</gene>
<dbReference type="PANTHER" id="PTHR11176">
    <property type="entry name" value="BOULE-RELATED"/>
    <property type="match status" value="1"/>
</dbReference>
<evidence type="ECO:0000256" key="2">
    <source>
        <dbReference type="PROSITE-ProRule" id="PRU00176"/>
    </source>
</evidence>
<keyword evidence="1 2" id="KW-0694">RNA-binding</keyword>
<dbReference type="EMBL" id="CAJPEX010000023">
    <property type="protein sequence ID" value="CAG0912514.1"/>
    <property type="molecule type" value="Genomic_DNA"/>
</dbReference>
<name>A0A7R9G963_9CRUS</name>
<organism evidence="4">
    <name type="scientific">Notodromas monacha</name>
    <dbReference type="NCBI Taxonomy" id="399045"/>
    <lineage>
        <taxon>Eukaryota</taxon>
        <taxon>Metazoa</taxon>
        <taxon>Ecdysozoa</taxon>
        <taxon>Arthropoda</taxon>
        <taxon>Crustacea</taxon>
        <taxon>Oligostraca</taxon>
        <taxon>Ostracoda</taxon>
        <taxon>Podocopa</taxon>
        <taxon>Podocopida</taxon>
        <taxon>Cypridocopina</taxon>
        <taxon>Cypridoidea</taxon>
        <taxon>Cyprididae</taxon>
        <taxon>Notodromas</taxon>
    </lineage>
</organism>
<proteinExistence type="predicted"/>
<dbReference type="OrthoDB" id="4207594at2759"/>
<dbReference type="Gene3D" id="3.30.70.330">
    <property type="match status" value="1"/>
</dbReference>
<evidence type="ECO:0000313" key="4">
    <source>
        <dbReference type="EMBL" id="CAD7272362.1"/>
    </source>
</evidence>
<feature type="domain" description="RRM" evidence="3">
    <location>
        <begin position="153"/>
        <end position="204"/>
    </location>
</feature>
<dbReference type="InterPro" id="IPR035979">
    <property type="entry name" value="RBD_domain_sf"/>
</dbReference>
<dbReference type="Proteomes" id="UP000678499">
    <property type="component" value="Unassembled WGS sequence"/>
</dbReference>
<dbReference type="AlphaFoldDB" id="A0A7R9G963"/>
<dbReference type="SUPFAM" id="SSF54928">
    <property type="entry name" value="RNA-binding domain, RBD"/>
    <property type="match status" value="1"/>
</dbReference>
<accession>A0A7R9G963</accession>
<keyword evidence="5" id="KW-1185">Reference proteome</keyword>